<dbReference type="PANTHER" id="PTHR37319:SF1">
    <property type="entry name" value="TRANSPOSASE TN5 DIMERISATION DOMAIN-CONTAINING PROTEIN"/>
    <property type="match status" value="1"/>
</dbReference>
<reference evidence="2 3" key="1">
    <citation type="submission" date="2017-07" db="EMBL/GenBank/DDBJ databases">
        <title>Phylogenetic study on the rhizospheric bacterium Ochrobactrum sp. A44.</title>
        <authorList>
            <person name="Krzyzanowska D.M."/>
            <person name="Ossowicki A."/>
            <person name="Rajewska M."/>
            <person name="Maciag T."/>
            <person name="Kaczynski Z."/>
            <person name="Czerwicka M."/>
            <person name="Jafra S."/>
        </authorList>
    </citation>
    <scope>NUCLEOTIDE SEQUENCE [LARGE SCALE GENOMIC DNA]</scope>
    <source>
        <strain evidence="2 3">A44</strain>
        <plasmid evidence="2 3">unnamed1</plasmid>
    </source>
</reference>
<sequence>MARPGSCIHELAKGQRRGEVGFGRFLRNPSVTVAALSEAAGNRTGERVAGRDILAIQDTSEIVLGGPKLRKAGFGPVGRGGFLGGVLLHPVLAVDAMSGELVGLADIAVWNRGKRNDLHHARRPLEQKESQKWLNGARRASEVLAKALRITVVSDRESDLYEDFALKPENVQVLIRASANRNLVNGEKLFGYASRLPEAERINVTIPASPGRPIREARLALRFGPVTIKRPERGMPSLDLKRLPEMVKLNLVDICEIDPPNGAEPIHWRLLTSHEVEDFCMAHLMLDFYRKRWLIEEYFRTLKSAGFKIENARMSDPKVFMNFAALAAIAAVTVTQMLRARDNPSGQALVDAFDPDDRPLLLAICKDYEGEAPTARQKNPHPPDTLAFATWIIARLGAWTGYYGKPGPATLSRGLRRYYEIKYGARISAGIV</sequence>
<dbReference type="InterPro" id="IPR002559">
    <property type="entry name" value="Transposase_11"/>
</dbReference>
<dbReference type="SUPFAM" id="SSF53098">
    <property type="entry name" value="Ribonuclease H-like"/>
    <property type="match status" value="1"/>
</dbReference>
<dbReference type="Gene3D" id="1.10.740.10">
    <property type="entry name" value="Transferase Inhibitor Protein From Tn5, Chain"/>
    <property type="match status" value="1"/>
</dbReference>
<proteinExistence type="predicted"/>
<dbReference type="Pfam" id="PF01609">
    <property type="entry name" value="DDE_Tnp_1"/>
    <property type="match status" value="1"/>
</dbReference>
<dbReference type="Gene3D" id="3.90.350.10">
    <property type="entry name" value="Transposase Inhibitor Protein From Tn5, Chain A, domain 1"/>
    <property type="match status" value="1"/>
</dbReference>
<dbReference type="InterPro" id="IPR054836">
    <property type="entry name" value="Tn5_transposase"/>
</dbReference>
<evidence type="ECO:0000313" key="2">
    <source>
        <dbReference type="EMBL" id="ASV88435.1"/>
    </source>
</evidence>
<dbReference type="RefSeq" id="WP_244923323.1">
    <property type="nucleotide sequence ID" value="NZ_CP022605.1"/>
</dbReference>
<dbReference type="InterPro" id="IPR047768">
    <property type="entry name" value="Tn5p-like"/>
</dbReference>
<dbReference type="GO" id="GO:0006313">
    <property type="term" value="P:DNA transposition"/>
    <property type="evidence" value="ECO:0007669"/>
    <property type="project" value="InterPro"/>
</dbReference>
<evidence type="ECO:0000259" key="1">
    <source>
        <dbReference type="Pfam" id="PF01609"/>
    </source>
</evidence>
<keyword evidence="2" id="KW-0614">Plasmid</keyword>
<geneLocation type="plasmid" evidence="2 3">
    <name>unnamed1</name>
</geneLocation>
<name>A0A248UNX9_9HYPH</name>
<protein>
    <submittedName>
        <fullName evidence="2">Transposase DDE domain protein</fullName>
    </submittedName>
</protein>
<dbReference type="EMBL" id="CP022605">
    <property type="protein sequence ID" value="ASV88435.1"/>
    <property type="molecule type" value="Genomic_DNA"/>
</dbReference>
<dbReference type="KEGG" id="och:CES85_3412"/>
<organism evidence="2 3">
    <name type="scientific">Ochrobactrum quorumnocens</name>
    <dbReference type="NCBI Taxonomy" id="271865"/>
    <lineage>
        <taxon>Bacteria</taxon>
        <taxon>Pseudomonadati</taxon>
        <taxon>Pseudomonadota</taxon>
        <taxon>Alphaproteobacteria</taxon>
        <taxon>Hyphomicrobiales</taxon>
        <taxon>Brucellaceae</taxon>
        <taxon>Brucella/Ochrobactrum group</taxon>
        <taxon>Ochrobactrum</taxon>
    </lineage>
</organism>
<dbReference type="AlphaFoldDB" id="A0A248UNX9"/>
<dbReference type="InterPro" id="IPR014737">
    <property type="entry name" value="Transposase_Tn5-like_C"/>
</dbReference>
<dbReference type="GO" id="GO:0003677">
    <property type="term" value="F:DNA binding"/>
    <property type="evidence" value="ECO:0007669"/>
    <property type="project" value="InterPro"/>
</dbReference>
<dbReference type="Proteomes" id="UP000215256">
    <property type="component" value="Plasmid unnamed1"/>
</dbReference>
<gene>
    <name evidence="2" type="ORF">CES85_3412</name>
</gene>
<accession>A0A248UNX9</accession>
<dbReference type="GO" id="GO:0004803">
    <property type="term" value="F:transposase activity"/>
    <property type="evidence" value="ECO:0007669"/>
    <property type="project" value="InterPro"/>
</dbReference>
<dbReference type="InterPro" id="IPR012337">
    <property type="entry name" value="RNaseH-like_sf"/>
</dbReference>
<evidence type="ECO:0000313" key="3">
    <source>
        <dbReference type="Proteomes" id="UP000215256"/>
    </source>
</evidence>
<dbReference type="NCBIfam" id="NF033590">
    <property type="entry name" value="transpos_IS4_3"/>
    <property type="match status" value="1"/>
</dbReference>
<dbReference type="PANTHER" id="PTHR37319">
    <property type="entry name" value="TRANSPOSASE"/>
    <property type="match status" value="1"/>
</dbReference>
<feature type="domain" description="Transposase IS4-like" evidence="1">
    <location>
        <begin position="282"/>
        <end position="331"/>
    </location>
</feature>